<keyword evidence="1" id="KW-1133">Transmembrane helix</keyword>
<keyword evidence="1" id="KW-0812">Transmembrane</keyword>
<name>A0A0A9YEC5_LYGHE</name>
<keyword evidence="2" id="KW-0378">Hydrolase</keyword>
<evidence type="ECO:0000256" key="1">
    <source>
        <dbReference type="SAM" id="Phobius"/>
    </source>
</evidence>
<dbReference type="SUPFAM" id="SSF56204">
    <property type="entry name" value="Hect, E3 ligase catalytic domain"/>
    <property type="match status" value="1"/>
</dbReference>
<keyword evidence="2" id="KW-0645">Protease</keyword>
<keyword evidence="1" id="KW-0472">Membrane</keyword>
<reference evidence="2" key="1">
    <citation type="journal article" date="2014" name="PLoS ONE">
        <title>Transcriptome-Based Identification of ABC Transporters in the Western Tarnished Plant Bug Lygus hesperus.</title>
        <authorList>
            <person name="Hull J.J."/>
            <person name="Chaney K."/>
            <person name="Geib S.M."/>
            <person name="Fabrick J.A."/>
            <person name="Brent C.S."/>
            <person name="Walsh D."/>
            <person name="Lavine L.C."/>
        </authorList>
    </citation>
    <scope>NUCLEOTIDE SEQUENCE</scope>
</reference>
<dbReference type="AlphaFoldDB" id="A0A0A9YEC5"/>
<dbReference type="EMBL" id="GBHO01013090">
    <property type="protein sequence ID" value="JAG30514.1"/>
    <property type="molecule type" value="Transcribed_RNA"/>
</dbReference>
<evidence type="ECO:0000313" key="2">
    <source>
        <dbReference type="EMBL" id="JAG30514.1"/>
    </source>
</evidence>
<sequence>MSSHSPSTATCTICETEEELHSIFYAIGVLLANTIANGVFLSIPFPPLLFYLLKKAIATGDYTFSNFTLLEPSDGNLLSPSAVINAAFAILNMSDRDYASYLHGRGVSCPE</sequence>
<dbReference type="GO" id="GO:0004842">
    <property type="term" value="F:ubiquitin-protein transferase activity"/>
    <property type="evidence" value="ECO:0007669"/>
    <property type="project" value="InterPro"/>
</dbReference>
<reference evidence="2" key="2">
    <citation type="submission" date="2014-07" db="EMBL/GenBank/DDBJ databases">
        <authorList>
            <person name="Hull J."/>
        </authorList>
    </citation>
    <scope>NUCLEOTIDE SEQUENCE</scope>
</reference>
<dbReference type="GO" id="GO:0006508">
    <property type="term" value="P:proteolysis"/>
    <property type="evidence" value="ECO:0007669"/>
    <property type="project" value="UniProtKB-KW"/>
</dbReference>
<feature type="transmembrane region" description="Helical" evidence="1">
    <location>
        <begin position="23"/>
        <end position="45"/>
    </location>
</feature>
<gene>
    <name evidence="2" type="primary">ROM6</name>
    <name evidence="2" type="ORF">CM83_48842</name>
</gene>
<organism evidence="2">
    <name type="scientific">Lygus hesperus</name>
    <name type="common">Western plant bug</name>
    <dbReference type="NCBI Taxonomy" id="30085"/>
    <lineage>
        <taxon>Eukaryota</taxon>
        <taxon>Metazoa</taxon>
        <taxon>Ecdysozoa</taxon>
        <taxon>Arthropoda</taxon>
        <taxon>Hexapoda</taxon>
        <taxon>Insecta</taxon>
        <taxon>Pterygota</taxon>
        <taxon>Neoptera</taxon>
        <taxon>Paraneoptera</taxon>
        <taxon>Hemiptera</taxon>
        <taxon>Heteroptera</taxon>
        <taxon>Panheteroptera</taxon>
        <taxon>Cimicomorpha</taxon>
        <taxon>Miridae</taxon>
        <taxon>Mirini</taxon>
        <taxon>Lygus</taxon>
    </lineage>
</organism>
<dbReference type="InterPro" id="IPR035983">
    <property type="entry name" value="Hect_E3_ubiquitin_ligase"/>
</dbReference>
<protein>
    <submittedName>
        <fullName evidence="2">Rhomboid-like protease 6</fullName>
    </submittedName>
</protein>
<accession>A0A0A9YEC5</accession>
<dbReference type="GO" id="GO:0008233">
    <property type="term" value="F:peptidase activity"/>
    <property type="evidence" value="ECO:0007669"/>
    <property type="project" value="UniProtKB-KW"/>
</dbReference>
<proteinExistence type="predicted"/>